<dbReference type="SUPFAM" id="SSF48452">
    <property type="entry name" value="TPR-like"/>
    <property type="match status" value="1"/>
</dbReference>
<dbReference type="InterPro" id="IPR012944">
    <property type="entry name" value="SusD_RagB_dom"/>
</dbReference>
<evidence type="ECO:0000259" key="7">
    <source>
        <dbReference type="Pfam" id="PF14322"/>
    </source>
</evidence>
<dbReference type="Pfam" id="PF14322">
    <property type="entry name" value="SusD-like_3"/>
    <property type="match status" value="1"/>
</dbReference>
<feature type="domain" description="RagB/SusD" evidence="6">
    <location>
        <begin position="335"/>
        <end position="457"/>
    </location>
</feature>
<evidence type="ECO:0000313" key="9">
    <source>
        <dbReference type="Proteomes" id="UP000263754"/>
    </source>
</evidence>
<name>A0A374MYP0_BACUN</name>
<sequence length="487" mass="55879">MKALVKPLIYITSALMMFSITSCDDFLDKEPEGKVPEEKVDYTNLENMYQPVSGVYAKIRTSGMHWVIWELTTIREQDIYGVQNDIFKNVGFYKYDDSFWGIDEIWKQYYNIIKVANSAIETLDLYAENIKNDGDMKNYKAYRGEVMFMRAYAYFRMVQAFGPVTILRDNNQTDLQRSTVDAVYKYALKDLQYGIDNMPRIRPNQSSHIGAVTAFSAAALAAKIYLNMGNYDKVEELTDDIISNGNFSLYSDYYQLFKIPGKLCDESIFECQCTDFGNGSGDLVEPGEWFICQGPVNSGNISGWGHCGVYESFRDWAYERGETVRATTSFLLAGETTPSGDYINPRKNPANADCWNGKAYTPASQLTPGRTKYGTNNNIRIFRYADVLLMNAEAKIRNGKNGDAPFNEVRRRAEMPELTNVTVNQVLDERRMELFFEWGERYTDLLRTGLAATELKELNWTEENQYFPVPFNQYTQIPDLLLEPKDE</sequence>
<protein>
    <submittedName>
        <fullName evidence="8">RagB/SusD family nutrient uptake outer membrane protein</fullName>
    </submittedName>
</protein>
<reference evidence="8 9" key="1">
    <citation type="submission" date="2018-08" db="EMBL/GenBank/DDBJ databases">
        <title>A genome reference for cultivated species of the human gut microbiota.</title>
        <authorList>
            <person name="Zou Y."/>
            <person name="Xue W."/>
            <person name="Luo G."/>
        </authorList>
    </citation>
    <scope>NUCLEOTIDE SEQUENCE [LARGE SCALE GENOMIC DNA]</scope>
    <source>
        <strain evidence="8 9">TM10-17</strain>
    </source>
</reference>
<comment type="caution">
    <text evidence="8">The sequence shown here is derived from an EMBL/GenBank/DDBJ whole genome shotgun (WGS) entry which is preliminary data.</text>
</comment>
<evidence type="ECO:0000259" key="6">
    <source>
        <dbReference type="Pfam" id="PF07980"/>
    </source>
</evidence>
<dbReference type="InterPro" id="IPR033985">
    <property type="entry name" value="SusD-like_N"/>
</dbReference>
<proteinExistence type="inferred from homology"/>
<dbReference type="Proteomes" id="UP000263754">
    <property type="component" value="Unassembled WGS sequence"/>
</dbReference>
<dbReference type="Pfam" id="PF07980">
    <property type="entry name" value="SusD_RagB"/>
    <property type="match status" value="1"/>
</dbReference>
<comment type="subcellular location">
    <subcellularLocation>
        <location evidence="1">Cell outer membrane</location>
    </subcellularLocation>
</comment>
<dbReference type="RefSeq" id="WP_117963254.1">
    <property type="nucleotide sequence ID" value="NZ_JAJCJW010000013.1"/>
</dbReference>
<organism evidence="8 9">
    <name type="scientific">Bacteroides uniformis</name>
    <dbReference type="NCBI Taxonomy" id="820"/>
    <lineage>
        <taxon>Bacteria</taxon>
        <taxon>Pseudomonadati</taxon>
        <taxon>Bacteroidota</taxon>
        <taxon>Bacteroidia</taxon>
        <taxon>Bacteroidales</taxon>
        <taxon>Bacteroidaceae</taxon>
        <taxon>Bacteroides</taxon>
    </lineage>
</organism>
<accession>A0A374MYP0</accession>
<evidence type="ECO:0000256" key="5">
    <source>
        <dbReference type="ARBA" id="ARBA00023237"/>
    </source>
</evidence>
<dbReference type="PROSITE" id="PS51257">
    <property type="entry name" value="PROKAR_LIPOPROTEIN"/>
    <property type="match status" value="1"/>
</dbReference>
<gene>
    <name evidence="8" type="ORF">DXD90_08975</name>
</gene>
<dbReference type="InterPro" id="IPR011990">
    <property type="entry name" value="TPR-like_helical_dom_sf"/>
</dbReference>
<dbReference type="EMBL" id="QSOF01000010">
    <property type="protein sequence ID" value="RGI76488.1"/>
    <property type="molecule type" value="Genomic_DNA"/>
</dbReference>
<feature type="domain" description="SusD-like N-terminal" evidence="7">
    <location>
        <begin position="25"/>
        <end position="226"/>
    </location>
</feature>
<evidence type="ECO:0000313" key="8">
    <source>
        <dbReference type="EMBL" id="RGI76488.1"/>
    </source>
</evidence>
<keyword evidence="3" id="KW-0732">Signal</keyword>
<comment type="similarity">
    <text evidence="2">Belongs to the SusD family.</text>
</comment>
<dbReference type="AlphaFoldDB" id="A0A374MYP0"/>
<dbReference type="GO" id="GO:0009279">
    <property type="term" value="C:cell outer membrane"/>
    <property type="evidence" value="ECO:0007669"/>
    <property type="project" value="UniProtKB-SubCell"/>
</dbReference>
<dbReference type="Gene3D" id="1.25.40.390">
    <property type="match status" value="1"/>
</dbReference>
<evidence type="ECO:0000256" key="1">
    <source>
        <dbReference type="ARBA" id="ARBA00004442"/>
    </source>
</evidence>
<keyword evidence="5" id="KW-0998">Cell outer membrane</keyword>
<evidence type="ECO:0000256" key="2">
    <source>
        <dbReference type="ARBA" id="ARBA00006275"/>
    </source>
</evidence>
<keyword evidence="4" id="KW-0472">Membrane</keyword>
<evidence type="ECO:0000256" key="3">
    <source>
        <dbReference type="ARBA" id="ARBA00022729"/>
    </source>
</evidence>
<evidence type="ECO:0000256" key="4">
    <source>
        <dbReference type="ARBA" id="ARBA00023136"/>
    </source>
</evidence>